<reference evidence="2" key="1">
    <citation type="submission" date="2021-05" db="EMBL/GenBank/DDBJ databases">
        <authorList>
            <person name="Alioto T."/>
            <person name="Alioto T."/>
            <person name="Gomez Garrido J."/>
        </authorList>
    </citation>
    <scope>NUCLEOTIDE SEQUENCE</scope>
</reference>
<keyword evidence="1" id="KW-1133">Transmembrane helix</keyword>
<dbReference type="EMBL" id="HBUF01661355">
    <property type="protein sequence ID" value="CAG6788716.1"/>
    <property type="molecule type" value="Transcribed_RNA"/>
</dbReference>
<evidence type="ECO:0000313" key="2">
    <source>
        <dbReference type="EMBL" id="CAG6788716.1"/>
    </source>
</evidence>
<name>A0A8D9BR43_9HEMI</name>
<accession>A0A8D9BR43</accession>
<keyword evidence="1" id="KW-0472">Membrane</keyword>
<dbReference type="AlphaFoldDB" id="A0A8D9BR43"/>
<evidence type="ECO:0000256" key="1">
    <source>
        <dbReference type="SAM" id="Phobius"/>
    </source>
</evidence>
<proteinExistence type="predicted"/>
<organism evidence="2">
    <name type="scientific">Cacopsylla melanoneura</name>
    <dbReference type="NCBI Taxonomy" id="428564"/>
    <lineage>
        <taxon>Eukaryota</taxon>
        <taxon>Metazoa</taxon>
        <taxon>Ecdysozoa</taxon>
        <taxon>Arthropoda</taxon>
        <taxon>Hexapoda</taxon>
        <taxon>Insecta</taxon>
        <taxon>Pterygota</taxon>
        <taxon>Neoptera</taxon>
        <taxon>Paraneoptera</taxon>
        <taxon>Hemiptera</taxon>
        <taxon>Sternorrhyncha</taxon>
        <taxon>Psylloidea</taxon>
        <taxon>Psyllidae</taxon>
        <taxon>Psyllinae</taxon>
        <taxon>Cacopsylla</taxon>
    </lineage>
</organism>
<feature type="transmembrane region" description="Helical" evidence="1">
    <location>
        <begin position="66"/>
        <end position="85"/>
    </location>
</feature>
<keyword evidence="1" id="KW-0812">Transmembrane</keyword>
<sequence>MHGRYIAGITLEYPWHIPRISKPSIGYTQVYFALYDVTKSDLLLQTCQKDTRFITSIIPIGRDEFLLSYNFFIFFFLVFFLFFQFKITCKDILKFSNISYGHV</sequence>
<protein>
    <submittedName>
        <fullName evidence="2">Uncharacterized protein</fullName>
    </submittedName>
</protein>